<feature type="domain" description="Carrier" evidence="5">
    <location>
        <begin position="49"/>
        <end position="128"/>
    </location>
</feature>
<dbReference type="STRING" id="1838286.Verru16b_01986"/>
<dbReference type="InterPro" id="IPR009081">
    <property type="entry name" value="PP-bd_ACP"/>
</dbReference>
<name>A0A1D8AVJ4_9BACT</name>
<proteinExistence type="predicted"/>
<dbReference type="InterPro" id="IPR006162">
    <property type="entry name" value="Ppantetheine_attach_site"/>
</dbReference>
<feature type="region of interest" description="Disordered" evidence="4">
    <location>
        <begin position="301"/>
        <end position="320"/>
    </location>
</feature>
<dbReference type="Pfam" id="PF00550">
    <property type="entry name" value="PP-binding"/>
    <property type="match status" value="1"/>
</dbReference>
<gene>
    <name evidence="6" type="primary">fabZ_1</name>
    <name evidence="6" type="ORF">Verru16b_01986</name>
</gene>
<reference evidence="6 7" key="1">
    <citation type="submission" date="2016-06" db="EMBL/GenBank/DDBJ databases">
        <title>Three novel species with peptidoglycan cell walls form the new genus Lacunisphaera gen. nov. in the family Opitutaceae of the verrucomicrobial subdivision 4.</title>
        <authorList>
            <person name="Rast P."/>
            <person name="Gloeckner I."/>
            <person name="Jogler M."/>
            <person name="Boedeker C."/>
            <person name="Jeske O."/>
            <person name="Wiegand S."/>
            <person name="Reinhardt R."/>
            <person name="Schumann P."/>
            <person name="Rohde M."/>
            <person name="Spring S."/>
            <person name="Gloeckner F.O."/>
            <person name="Jogler C."/>
        </authorList>
    </citation>
    <scope>NUCLEOTIDE SEQUENCE [LARGE SCALE GENOMIC DNA]</scope>
    <source>
        <strain evidence="6 7">IG16b</strain>
    </source>
</reference>
<keyword evidence="7" id="KW-1185">Reference proteome</keyword>
<dbReference type="OrthoDB" id="9804551at2"/>
<dbReference type="InterPro" id="IPR013114">
    <property type="entry name" value="FabA_FabZ"/>
</dbReference>
<dbReference type="GO" id="GO:0019171">
    <property type="term" value="F:(3R)-hydroxyacyl-[acyl-carrier-protein] dehydratase activity"/>
    <property type="evidence" value="ECO:0007669"/>
    <property type="project" value="UniProtKB-EC"/>
</dbReference>
<dbReference type="Gene3D" id="1.10.1200.10">
    <property type="entry name" value="ACP-like"/>
    <property type="match status" value="1"/>
</dbReference>
<dbReference type="Gene3D" id="3.10.129.10">
    <property type="entry name" value="Hotdog Thioesterase"/>
    <property type="match status" value="1"/>
</dbReference>
<evidence type="ECO:0000256" key="3">
    <source>
        <dbReference type="ARBA" id="ARBA00023239"/>
    </source>
</evidence>
<evidence type="ECO:0000256" key="1">
    <source>
        <dbReference type="ARBA" id="ARBA00022450"/>
    </source>
</evidence>
<evidence type="ECO:0000313" key="6">
    <source>
        <dbReference type="EMBL" id="AOS44917.1"/>
    </source>
</evidence>
<dbReference type="EC" id="4.2.1.59" evidence="6"/>
<dbReference type="PANTHER" id="PTHR30272:SF1">
    <property type="entry name" value="3-HYDROXYACYL-[ACYL-CARRIER-PROTEIN] DEHYDRATASE"/>
    <property type="match status" value="1"/>
</dbReference>
<dbReference type="PROSITE" id="PS00012">
    <property type="entry name" value="PHOSPHOPANTETHEINE"/>
    <property type="match status" value="1"/>
</dbReference>
<dbReference type="AlphaFoldDB" id="A0A1D8AVJ4"/>
<dbReference type="SUPFAM" id="SSF47336">
    <property type="entry name" value="ACP-like"/>
    <property type="match status" value="1"/>
</dbReference>
<keyword evidence="1" id="KW-0596">Phosphopantetheine</keyword>
<dbReference type="SUPFAM" id="SSF54637">
    <property type="entry name" value="Thioesterase/thiol ester dehydrase-isomerase"/>
    <property type="match status" value="1"/>
</dbReference>
<dbReference type="PROSITE" id="PS50075">
    <property type="entry name" value="CARRIER"/>
    <property type="match status" value="1"/>
</dbReference>
<evidence type="ECO:0000256" key="4">
    <source>
        <dbReference type="SAM" id="MobiDB-lite"/>
    </source>
</evidence>
<protein>
    <submittedName>
        <fullName evidence="6">3-hydroxyacyl-[acyl-carrier-protein] dehydratase FabZ</fullName>
        <ecNumber evidence="6">4.2.1.59</ecNumber>
    </submittedName>
</protein>
<dbReference type="Proteomes" id="UP000095228">
    <property type="component" value="Chromosome"/>
</dbReference>
<dbReference type="PANTHER" id="PTHR30272">
    <property type="entry name" value="3-HYDROXYACYL-[ACYL-CARRIER-PROTEIN] DEHYDRATASE"/>
    <property type="match status" value="1"/>
</dbReference>
<dbReference type="Pfam" id="PF07977">
    <property type="entry name" value="FabA"/>
    <property type="match status" value="1"/>
</dbReference>
<dbReference type="KEGG" id="obg:Verru16b_01986"/>
<accession>A0A1D8AVJ4</accession>
<keyword evidence="2" id="KW-0597">Phosphoprotein</keyword>
<evidence type="ECO:0000256" key="2">
    <source>
        <dbReference type="ARBA" id="ARBA00022553"/>
    </source>
</evidence>
<keyword evidence="3 6" id="KW-0456">Lyase</keyword>
<dbReference type="InterPro" id="IPR029069">
    <property type="entry name" value="HotDog_dom_sf"/>
</dbReference>
<evidence type="ECO:0000313" key="7">
    <source>
        <dbReference type="Proteomes" id="UP000095228"/>
    </source>
</evidence>
<dbReference type="InterPro" id="IPR036736">
    <property type="entry name" value="ACP-like_sf"/>
</dbReference>
<evidence type="ECO:0000259" key="5">
    <source>
        <dbReference type="PROSITE" id="PS50075"/>
    </source>
</evidence>
<sequence>MAQSVNNPSGVTLKPFTAEDDNNLRESLKRCSAATYEAAAQFRKTGNTEHLPAIVLGIIERYVEPDLRAKLKDADDDLRIIEDLGIDSLTMMEIVVLVEDVLQMTINNEELRHLRTVGDVKTFIEYKVRGLPLPKPTKFIPIEQIVSVMPIQPPFLFLGEASVSAHGANAKYKISGQEFFLQGHFKDNPVLPASIMLEALGQLAVLFLLEGQVGEGGKTVDHRTIFFTSCEGVRCHRICRPGDVLSLSIKPKRLKSPLATFEGQIRVGQEKAAIAEEITLTFAYAEEVAQPTIPQVSVAPAEQPVAVSPVKPKAKTAASA</sequence>
<organism evidence="6 7">
    <name type="scientific">Lacunisphaera limnophila</name>
    <dbReference type="NCBI Taxonomy" id="1838286"/>
    <lineage>
        <taxon>Bacteria</taxon>
        <taxon>Pseudomonadati</taxon>
        <taxon>Verrucomicrobiota</taxon>
        <taxon>Opitutia</taxon>
        <taxon>Opitutales</taxon>
        <taxon>Opitutaceae</taxon>
        <taxon>Lacunisphaera</taxon>
    </lineage>
</organism>
<dbReference type="EMBL" id="CP016094">
    <property type="protein sequence ID" value="AOS44917.1"/>
    <property type="molecule type" value="Genomic_DNA"/>
</dbReference>